<protein>
    <submittedName>
        <fullName evidence="2">Uncharacterized protein</fullName>
    </submittedName>
</protein>
<proteinExistence type="predicted"/>
<dbReference type="WBParaSite" id="nRc.2.0.1.t45503-RA">
    <property type="protein sequence ID" value="nRc.2.0.1.t45503-RA"/>
    <property type="gene ID" value="nRc.2.0.1.g45503"/>
</dbReference>
<name>A0A915L358_ROMCU</name>
<evidence type="ECO:0000313" key="1">
    <source>
        <dbReference type="Proteomes" id="UP000887565"/>
    </source>
</evidence>
<evidence type="ECO:0000313" key="2">
    <source>
        <dbReference type="WBParaSite" id="nRc.2.0.1.t45503-RA"/>
    </source>
</evidence>
<keyword evidence="1" id="KW-1185">Reference proteome</keyword>
<dbReference type="AlphaFoldDB" id="A0A915L358"/>
<reference evidence="2" key="1">
    <citation type="submission" date="2022-11" db="UniProtKB">
        <authorList>
            <consortium name="WormBaseParasite"/>
        </authorList>
    </citation>
    <scope>IDENTIFICATION</scope>
</reference>
<organism evidence="1 2">
    <name type="scientific">Romanomermis culicivorax</name>
    <name type="common">Nematode worm</name>
    <dbReference type="NCBI Taxonomy" id="13658"/>
    <lineage>
        <taxon>Eukaryota</taxon>
        <taxon>Metazoa</taxon>
        <taxon>Ecdysozoa</taxon>
        <taxon>Nematoda</taxon>
        <taxon>Enoplea</taxon>
        <taxon>Dorylaimia</taxon>
        <taxon>Mermithida</taxon>
        <taxon>Mermithoidea</taxon>
        <taxon>Mermithidae</taxon>
        <taxon>Romanomermis</taxon>
    </lineage>
</organism>
<dbReference type="Proteomes" id="UP000887565">
    <property type="component" value="Unplaced"/>
</dbReference>
<sequence>MARKYLAAPPTSEPRDETVLEDLPMFVKYGMTNLVKEAVPYAAALPMEVLAAHRRKNSPHMSGNHAWYSSVYEAKANRANNETHTPVAVYHYTSDRACYCGEIVLNRCAKCTVSLCDKCKPEKCLKFHHCQMYGRRMAPCLCGYDFDEQFLIM</sequence>
<accession>A0A915L358</accession>